<proteinExistence type="predicted"/>
<reference evidence="3" key="1">
    <citation type="journal article" date="2019" name="Int. J. Syst. Evol. Microbiol.">
        <title>The Global Catalogue of Microorganisms (GCM) 10K type strain sequencing project: providing services to taxonomists for standard genome sequencing and annotation.</title>
        <authorList>
            <consortium name="The Broad Institute Genomics Platform"/>
            <consortium name="The Broad Institute Genome Sequencing Center for Infectious Disease"/>
            <person name="Wu L."/>
            <person name="Ma J."/>
        </authorList>
    </citation>
    <scope>NUCLEOTIDE SEQUENCE [LARGE SCALE GENOMIC DNA]</scope>
    <source>
        <strain evidence="3">JCM 17688</strain>
    </source>
</reference>
<dbReference type="Gene3D" id="1.10.3290.10">
    <property type="entry name" value="Fido-like domain"/>
    <property type="match status" value="1"/>
</dbReference>
<accession>A0ABP8K766</accession>
<dbReference type="InterPro" id="IPR003812">
    <property type="entry name" value="Fido"/>
</dbReference>
<evidence type="ECO:0000313" key="3">
    <source>
        <dbReference type="Proteomes" id="UP001500635"/>
    </source>
</evidence>
<sequence length="352" mass="37148">MIADRTPPVAPEVTLLATEASAAVTRFDAELGREIAPFASILLRSESASSSQIENLSSGAKQIALAELGSREKRNATAVVGNVAAMEAAIALADQRDPESILAMHRALLEGTEPDIAGRWRTGPVWIGGTGVGPHGADYVAPVAERVPALIDDLVAFTGRADILPLVSAAVTHAQFETIHPFPDGNGRTGRALVQAMFRSSGLTRNVTVPVSAGLLADTGRYFATLEAYRRGDVTPIVEVMANAALSAVANGSRLVADLRSVNAAWNERVGVRRGTAARRLLDVLLRQPVIDARTTAVELGIAPGNVGRAIAPLVDAGILCEFTGFGRNRMWHAKEVTDALDEFAARAIRRG</sequence>
<keyword evidence="3" id="KW-1185">Reference proteome</keyword>
<dbReference type="PANTHER" id="PTHR13504">
    <property type="entry name" value="FIDO DOMAIN-CONTAINING PROTEIN DDB_G0283145"/>
    <property type="match status" value="1"/>
</dbReference>
<comment type="caution">
    <text evidence="2">The sequence shown here is derived from an EMBL/GenBank/DDBJ whole genome shotgun (WGS) entry which is preliminary data.</text>
</comment>
<evidence type="ECO:0000259" key="1">
    <source>
        <dbReference type="PROSITE" id="PS51459"/>
    </source>
</evidence>
<organism evidence="2 3">
    <name type="scientific">Tsukamurella soli</name>
    <dbReference type="NCBI Taxonomy" id="644556"/>
    <lineage>
        <taxon>Bacteria</taxon>
        <taxon>Bacillati</taxon>
        <taxon>Actinomycetota</taxon>
        <taxon>Actinomycetes</taxon>
        <taxon>Mycobacteriales</taxon>
        <taxon>Tsukamurellaceae</taxon>
        <taxon>Tsukamurella</taxon>
    </lineage>
</organism>
<name>A0ABP8K766_9ACTN</name>
<evidence type="ECO:0000313" key="2">
    <source>
        <dbReference type="EMBL" id="GAA4401424.1"/>
    </source>
</evidence>
<dbReference type="EMBL" id="BAABFR010000088">
    <property type="protein sequence ID" value="GAA4401424.1"/>
    <property type="molecule type" value="Genomic_DNA"/>
</dbReference>
<gene>
    <name evidence="2" type="ORF">GCM10023147_40960</name>
</gene>
<dbReference type="InterPro" id="IPR040198">
    <property type="entry name" value="Fido_containing"/>
</dbReference>
<feature type="domain" description="Fido" evidence="1">
    <location>
        <begin position="96"/>
        <end position="243"/>
    </location>
</feature>
<dbReference type="InterPro" id="IPR036597">
    <property type="entry name" value="Fido-like_dom_sf"/>
</dbReference>
<dbReference type="SUPFAM" id="SSF140931">
    <property type="entry name" value="Fic-like"/>
    <property type="match status" value="1"/>
</dbReference>
<protein>
    <submittedName>
        <fullName evidence="2">Fic family protein</fullName>
    </submittedName>
</protein>
<dbReference type="PROSITE" id="PS51459">
    <property type="entry name" value="FIDO"/>
    <property type="match status" value="1"/>
</dbReference>
<dbReference type="Proteomes" id="UP001500635">
    <property type="component" value="Unassembled WGS sequence"/>
</dbReference>
<dbReference type="PANTHER" id="PTHR13504:SF38">
    <property type="entry name" value="FIDO DOMAIN-CONTAINING PROTEIN"/>
    <property type="match status" value="1"/>
</dbReference>
<dbReference type="Pfam" id="PF02661">
    <property type="entry name" value="Fic"/>
    <property type="match status" value="1"/>
</dbReference>